<organism evidence="5 6">
    <name type="scientific">Stigmatella aurantiaca</name>
    <dbReference type="NCBI Taxonomy" id="41"/>
    <lineage>
        <taxon>Bacteria</taxon>
        <taxon>Pseudomonadati</taxon>
        <taxon>Myxococcota</taxon>
        <taxon>Myxococcia</taxon>
        <taxon>Myxococcales</taxon>
        <taxon>Cystobacterineae</taxon>
        <taxon>Archangiaceae</taxon>
        <taxon>Stigmatella</taxon>
    </lineage>
</organism>
<evidence type="ECO:0000256" key="3">
    <source>
        <dbReference type="ARBA" id="ARBA00022840"/>
    </source>
</evidence>
<comment type="similarity">
    <text evidence="1">Belongs to the Mg-chelatase subunits D/I family. ComM subfamily.</text>
</comment>
<proteinExistence type="inferred from homology"/>
<dbReference type="InterPro" id="IPR014721">
    <property type="entry name" value="Ribsml_uS5_D2-typ_fold_subgr"/>
</dbReference>
<sequence>MLARVRSGALMGIDAVVVECEVDMALGLPYFNVVGLPEGAVRESKVRVISALKNTGFELPQKRITVNLAPADIRKEGAAFELPIALGVLAAARLMEEEPLGRYLFGGELSLDGWVKPIKGVLPLAVAARNGGFEGVMVPLANAAEAALMEGIQVLPVRHLREAVEHLTGARPLTPYARQAASREASRSPPPLDMADVRGQPDVKLALELAAAGGHNVIMCGPPGSGKTMLARRLPSILPTMTFTEALEVTKIYSVLGLLGEDQALMRERPFRAPHHTISDAGLVGGGPAARPGELSLGHHGVLFLDELPEFRKNVLEVLRQPMEEGFIHLARASQNVTYPCRVMLVAAMNPCPCGYFNVPGRTCTCAEHRVFDYHARVSGPLLDRIDITLQTRPVEYHQIARAHGDEPSSTYYRQRVEAARDRQRARFQGDPGIHCNAQMPPRLLREHCVLSARAERMLELAVRHHGLSARAHDRILKLALTRADLEGHARIEDVDIQLAIDCRILDRRGWLHANTHGALPGRRESFPRPGKP</sequence>
<dbReference type="InterPro" id="IPR004482">
    <property type="entry name" value="Mg_chelat-rel"/>
</dbReference>
<dbReference type="InterPro" id="IPR003593">
    <property type="entry name" value="AAA+_ATPase"/>
</dbReference>
<reference evidence="6" key="1">
    <citation type="submission" date="2016-10" db="EMBL/GenBank/DDBJ databases">
        <authorList>
            <person name="Varghese N."/>
            <person name="Submissions S."/>
        </authorList>
    </citation>
    <scope>NUCLEOTIDE SEQUENCE [LARGE SCALE GENOMIC DNA]</scope>
    <source>
        <strain evidence="6">DSM 17044</strain>
    </source>
</reference>
<dbReference type="GO" id="GO:0003677">
    <property type="term" value="F:DNA binding"/>
    <property type="evidence" value="ECO:0007669"/>
    <property type="project" value="InterPro"/>
</dbReference>
<keyword evidence="6" id="KW-1185">Reference proteome</keyword>
<dbReference type="Proteomes" id="UP000182719">
    <property type="component" value="Unassembled WGS sequence"/>
</dbReference>
<dbReference type="Pfam" id="PF01078">
    <property type="entry name" value="Mg_chelatase"/>
    <property type="match status" value="1"/>
</dbReference>
<dbReference type="InterPro" id="IPR000523">
    <property type="entry name" value="Mg_chelatse_chII-like_cat_dom"/>
</dbReference>
<dbReference type="InterPro" id="IPR027417">
    <property type="entry name" value="P-loop_NTPase"/>
</dbReference>
<feature type="domain" description="AAA+ ATPase" evidence="4">
    <location>
        <begin position="213"/>
        <end position="392"/>
    </location>
</feature>
<dbReference type="InterPro" id="IPR020568">
    <property type="entry name" value="Ribosomal_Su5_D2-typ_SF"/>
</dbReference>
<evidence type="ECO:0000313" key="6">
    <source>
        <dbReference type="Proteomes" id="UP000182719"/>
    </source>
</evidence>
<dbReference type="SUPFAM" id="SSF52540">
    <property type="entry name" value="P-loop containing nucleoside triphosphate hydrolases"/>
    <property type="match status" value="1"/>
</dbReference>
<evidence type="ECO:0000256" key="2">
    <source>
        <dbReference type="ARBA" id="ARBA00022741"/>
    </source>
</evidence>
<dbReference type="PANTHER" id="PTHR32039">
    <property type="entry name" value="MAGNESIUM-CHELATASE SUBUNIT CHLI"/>
    <property type="match status" value="1"/>
</dbReference>
<keyword evidence="2" id="KW-0547">Nucleotide-binding</keyword>
<dbReference type="PANTHER" id="PTHR32039:SF7">
    <property type="entry name" value="COMPETENCE PROTEIN COMM"/>
    <property type="match status" value="1"/>
</dbReference>
<dbReference type="RefSeq" id="WP_075005105.1">
    <property type="nucleotide sequence ID" value="NZ_FOAP01000001.1"/>
</dbReference>
<name>A0A1H7GAZ5_STIAU</name>
<evidence type="ECO:0000256" key="1">
    <source>
        <dbReference type="ARBA" id="ARBA00006354"/>
    </source>
</evidence>
<dbReference type="GO" id="GO:0005524">
    <property type="term" value="F:ATP binding"/>
    <property type="evidence" value="ECO:0007669"/>
    <property type="project" value="UniProtKB-KW"/>
</dbReference>
<accession>A0A1H7GAZ5</accession>
<dbReference type="Gene3D" id="3.30.230.10">
    <property type="match status" value="1"/>
</dbReference>
<dbReference type="EMBL" id="FOAP01000001">
    <property type="protein sequence ID" value="SEK32985.1"/>
    <property type="molecule type" value="Genomic_DNA"/>
</dbReference>
<dbReference type="OrthoDB" id="9813147at2"/>
<dbReference type="Gene3D" id="3.40.50.300">
    <property type="entry name" value="P-loop containing nucleotide triphosphate hydrolases"/>
    <property type="match status" value="1"/>
</dbReference>
<dbReference type="SUPFAM" id="SSF54211">
    <property type="entry name" value="Ribosomal protein S5 domain 2-like"/>
    <property type="match status" value="1"/>
</dbReference>
<evidence type="ECO:0000259" key="4">
    <source>
        <dbReference type="SMART" id="SM00382"/>
    </source>
</evidence>
<dbReference type="InterPro" id="IPR045006">
    <property type="entry name" value="CHLI-like"/>
</dbReference>
<dbReference type="AlphaFoldDB" id="A0A1H7GAZ5"/>
<dbReference type="SMART" id="SM00382">
    <property type="entry name" value="AAA"/>
    <property type="match status" value="1"/>
</dbReference>
<keyword evidence="3" id="KW-0067">ATP-binding</keyword>
<gene>
    <name evidence="5" type="ORF">SAMN05444354_101302</name>
</gene>
<dbReference type="Pfam" id="PF13335">
    <property type="entry name" value="Mg_chelatase_C"/>
    <property type="match status" value="1"/>
</dbReference>
<dbReference type="InterPro" id="IPR025158">
    <property type="entry name" value="Mg_chelat-rel_C"/>
</dbReference>
<evidence type="ECO:0000313" key="5">
    <source>
        <dbReference type="EMBL" id="SEK32985.1"/>
    </source>
</evidence>
<protein>
    <submittedName>
        <fullName evidence="5">Magnesium chelatase family protein</fullName>
    </submittedName>
</protein>
<dbReference type="InterPro" id="IPR001208">
    <property type="entry name" value="MCM_dom"/>
</dbReference>
<dbReference type="PRINTS" id="PR01657">
    <property type="entry name" value="MCMFAMILY"/>
</dbReference>
<dbReference type="NCBIfam" id="TIGR00368">
    <property type="entry name" value="YifB family Mg chelatase-like AAA ATPase"/>
    <property type="match status" value="1"/>
</dbReference>
<dbReference type="Pfam" id="PF13541">
    <property type="entry name" value="ChlI"/>
    <property type="match status" value="1"/>
</dbReference>